<feature type="coiled-coil region" evidence="1">
    <location>
        <begin position="46"/>
        <end position="80"/>
    </location>
</feature>
<keyword evidence="1" id="KW-0175">Coiled coil</keyword>
<sequence length="97" mass="10987">MGMEVCERSQKLMVLNHIAPSDVKSLSPGVGIRQMTTRSEPSEQSLDQYRNIVDDVESRVQALEARNRAMEAALDSMKQSHDALCEEFRHFYSETGI</sequence>
<organism evidence="2">
    <name type="scientific">Albugo laibachii Nc14</name>
    <dbReference type="NCBI Taxonomy" id="890382"/>
    <lineage>
        <taxon>Eukaryota</taxon>
        <taxon>Sar</taxon>
        <taxon>Stramenopiles</taxon>
        <taxon>Oomycota</taxon>
        <taxon>Peronosporomycetes</taxon>
        <taxon>Albuginales</taxon>
        <taxon>Albuginaceae</taxon>
        <taxon>Albugo</taxon>
    </lineage>
</organism>
<proteinExistence type="predicted"/>
<accession>F0W408</accession>
<protein>
    <submittedName>
        <fullName evidence="2">AlNc14C15G1702 protein</fullName>
    </submittedName>
</protein>
<dbReference type="HOGENOM" id="CLU_2351010_0_0_1"/>
<dbReference type="EMBL" id="FR824060">
    <property type="protein sequence ID" value="CCA15805.1"/>
    <property type="molecule type" value="Genomic_DNA"/>
</dbReference>
<evidence type="ECO:0000256" key="1">
    <source>
        <dbReference type="SAM" id="Coils"/>
    </source>
</evidence>
<reference evidence="2" key="2">
    <citation type="submission" date="2011-02" db="EMBL/GenBank/DDBJ databases">
        <authorList>
            <person name="MacLean D."/>
        </authorList>
    </citation>
    <scope>NUCLEOTIDE SEQUENCE</scope>
</reference>
<reference evidence="2" key="1">
    <citation type="journal article" date="2011" name="PLoS Biol.">
        <title>Gene gain and loss during evolution of obligate parasitism in the white rust pathogen of Arabidopsis thaliana.</title>
        <authorList>
            <person name="Kemen E."/>
            <person name="Gardiner A."/>
            <person name="Schultz-Larsen T."/>
            <person name="Kemen A.C."/>
            <person name="Balmuth A.L."/>
            <person name="Robert-Seilaniantz A."/>
            <person name="Bailey K."/>
            <person name="Holub E."/>
            <person name="Studholme D.J."/>
            <person name="Maclean D."/>
            <person name="Jones J.D."/>
        </authorList>
    </citation>
    <scope>NUCLEOTIDE SEQUENCE</scope>
</reference>
<dbReference type="AlphaFoldDB" id="F0W408"/>
<name>F0W408_9STRA</name>
<evidence type="ECO:0000313" key="2">
    <source>
        <dbReference type="EMBL" id="CCA15805.1"/>
    </source>
</evidence>
<dbReference type="SUPFAM" id="SSF57997">
    <property type="entry name" value="Tropomyosin"/>
    <property type="match status" value="1"/>
</dbReference>
<gene>
    <name evidence="2" type="primary">AlNc14C15G1702</name>
    <name evidence="2" type="ORF">ALNC14_019480</name>
</gene>